<keyword evidence="1" id="KW-0812">Transmembrane</keyword>
<evidence type="ECO:0000313" key="2">
    <source>
        <dbReference type="EMBL" id="ENV14688.1"/>
    </source>
</evidence>
<keyword evidence="1" id="KW-1133">Transmembrane helix</keyword>
<sequence>MIPRQLAKTMKTLLNQSLIEKQSLFPSENSQVNRKTDVMQVTKNTTLIGLFYAIAHILGLVWIKLRTAILILFIMSMATAVLTKLIIHAVDKEYAAQQEMMLDYQDELKHSLPFDAPTEDQ</sequence>
<keyword evidence="3" id="KW-1185">Reference proteome</keyword>
<reference evidence="2 3" key="1">
    <citation type="submission" date="2013-02" db="EMBL/GenBank/DDBJ databases">
        <title>The Genome Sequence of Acinetobacter schindleri NIPH 900.</title>
        <authorList>
            <consortium name="The Broad Institute Genome Sequencing Platform"/>
            <consortium name="The Broad Institute Genome Sequencing Center for Infectious Disease"/>
            <person name="Cerqueira G."/>
            <person name="Feldgarden M."/>
            <person name="Courvalin P."/>
            <person name="Perichon B."/>
            <person name="Grillot-Courvalin C."/>
            <person name="Clermont D."/>
            <person name="Rocha E."/>
            <person name="Yoon E.-J."/>
            <person name="Nemec A."/>
            <person name="Walker B."/>
            <person name="Young S.K."/>
            <person name="Zeng Q."/>
            <person name="Gargeya S."/>
            <person name="Fitzgerald M."/>
            <person name="Haas B."/>
            <person name="Abouelleil A."/>
            <person name="Alvarado L."/>
            <person name="Arachchi H.M."/>
            <person name="Berlin A.M."/>
            <person name="Chapman S.B."/>
            <person name="Dewar J."/>
            <person name="Goldberg J."/>
            <person name="Griggs A."/>
            <person name="Gujja S."/>
            <person name="Hansen M."/>
            <person name="Howarth C."/>
            <person name="Imamovic A."/>
            <person name="Larimer J."/>
            <person name="McCowan C."/>
            <person name="Murphy C."/>
            <person name="Neiman D."/>
            <person name="Pearson M."/>
            <person name="Priest M."/>
            <person name="Roberts A."/>
            <person name="Saif S."/>
            <person name="Shea T."/>
            <person name="Sisk P."/>
            <person name="Sykes S."/>
            <person name="Wortman J."/>
            <person name="Nusbaum C."/>
            <person name="Birren B."/>
        </authorList>
    </citation>
    <scope>NUCLEOTIDE SEQUENCE [LARGE SCALE GENOMIC DNA]</scope>
    <source>
        <strain evidence="2 3">NIPH 900</strain>
    </source>
</reference>
<accession>N8Y500</accession>
<dbReference type="Proteomes" id="UP000018438">
    <property type="component" value="Unassembled WGS sequence"/>
</dbReference>
<dbReference type="HOGENOM" id="CLU_2033072_0_0_6"/>
<dbReference type="EMBL" id="APPI01000003">
    <property type="protein sequence ID" value="ENV14688.1"/>
    <property type="molecule type" value="Genomic_DNA"/>
</dbReference>
<keyword evidence="1" id="KW-0472">Membrane</keyword>
<protein>
    <submittedName>
        <fullName evidence="2">Uncharacterized protein</fullName>
    </submittedName>
</protein>
<evidence type="ECO:0000256" key="1">
    <source>
        <dbReference type="SAM" id="Phobius"/>
    </source>
</evidence>
<comment type="caution">
    <text evidence="2">The sequence shown here is derived from an EMBL/GenBank/DDBJ whole genome shotgun (WGS) entry which is preliminary data.</text>
</comment>
<feature type="transmembrane region" description="Helical" evidence="1">
    <location>
        <begin position="69"/>
        <end position="90"/>
    </location>
</feature>
<gene>
    <name evidence="2" type="ORF">F965_00034</name>
</gene>
<feature type="transmembrane region" description="Helical" evidence="1">
    <location>
        <begin position="44"/>
        <end position="63"/>
    </location>
</feature>
<dbReference type="PATRIC" id="fig|1217675.3.peg.31"/>
<organism evidence="2 3">
    <name type="scientific">Acinetobacter schindleri NIPH 900</name>
    <dbReference type="NCBI Taxonomy" id="1217675"/>
    <lineage>
        <taxon>Bacteria</taxon>
        <taxon>Pseudomonadati</taxon>
        <taxon>Pseudomonadota</taxon>
        <taxon>Gammaproteobacteria</taxon>
        <taxon>Moraxellales</taxon>
        <taxon>Moraxellaceae</taxon>
        <taxon>Acinetobacter</taxon>
    </lineage>
</organism>
<proteinExistence type="predicted"/>
<dbReference type="AlphaFoldDB" id="N8Y500"/>
<evidence type="ECO:0000313" key="3">
    <source>
        <dbReference type="Proteomes" id="UP000018438"/>
    </source>
</evidence>
<name>N8Y500_9GAMM</name>